<accession>A0ACB9IUZ1</accession>
<dbReference type="Proteomes" id="UP001056120">
    <property type="component" value="Linkage Group LG07"/>
</dbReference>
<proteinExistence type="predicted"/>
<evidence type="ECO:0000313" key="2">
    <source>
        <dbReference type="Proteomes" id="UP001056120"/>
    </source>
</evidence>
<protein>
    <submittedName>
        <fullName evidence="1">Uncharacterized protein</fullName>
    </submittedName>
</protein>
<gene>
    <name evidence="1" type="ORF">L1987_20505</name>
</gene>
<reference evidence="1 2" key="2">
    <citation type="journal article" date="2022" name="Mol. Ecol. Resour.">
        <title>The genomes of chicory, endive, great burdock and yacon provide insights into Asteraceae paleo-polyploidization history and plant inulin production.</title>
        <authorList>
            <person name="Fan W."/>
            <person name="Wang S."/>
            <person name="Wang H."/>
            <person name="Wang A."/>
            <person name="Jiang F."/>
            <person name="Liu H."/>
            <person name="Zhao H."/>
            <person name="Xu D."/>
            <person name="Zhang Y."/>
        </authorList>
    </citation>
    <scope>NUCLEOTIDE SEQUENCE [LARGE SCALE GENOMIC DNA]</scope>
    <source>
        <strain evidence="2">cv. Yunnan</strain>
        <tissue evidence="1">Leaves</tissue>
    </source>
</reference>
<reference evidence="2" key="1">
    <citation type="journal article" date="2022" name="Mol. Ecol. Resour.">
        <title>The genomes of chicory, endive, great burdock and yacon provide insights into Asteraceae palaeo-polyploidization history and plant inulin production.</title>
        <authorList>
            <person name="Fan W."/>
            <person name="Wang S."/>
            <person name="Wang H."/>
            <person name="Wang A."/>
            <person name="Jiang F."/>
            <person name="Liu H."/>
            <person name="Zhao H."/>
            <person name="Xu D."/>
            <person name="Zhang Y."/>
        </authorList>
    </citation>
    <scope>NUCLEOTIDE SEQUENCE [LARGE SCALE GENOMIC DNA]</scope>
    <source>
        <strain evidence="2">cv. Yunnan</strain>
    </source>
</reference>
<organism evidence="1 2">
    <name type="scientific">Smallanthus sonchifolius</name>
    <dbReference type="NCBI Taxonomy" id="185202"/>
    <lineage>
        <taxon>Eukaryota</taxon>
        <taxon>Viridiplantae</taxon>
        <taxon>Streptophyta</taxon>
        <taxon>Embryophyta</taxon>
        <taxon>Tracheophyta</taxon>
        <taxon>Spermatophyta</taxon>
        <taxon>Magnoliopsida</taxon>
        <taxon>eudicotyledons</taxon>
        <taxon>Gunneridae</taxon>
        <taxon>Pentapetalae</taxon>
        <taxon>asterids</taxon>
        <taxon>campanulids</taxon>
        <taxon>Asterales</taxon>
        <taxon>Asteraceae</taxon>
        <taxon>Asteroideae</taxon>
        <taxon>Heliantheae alliance</taxon>
        <taxon>Millerieae</taxon>
        <taxon>Smallanthus</taxon>
    </lineage>
</organism>
<evidence type="ECO:0000313" key="1">
    <source>
        <dbReference type="EMBL" id="KAI3810882.1"/>
    </source>
</evidence>
<dbReference type="EMBL" id="CM042024">
    <property type="protein sequence ID" value="KAI3810882.1"/>
    <property type="molecule type" value="Genomic_DNA"/>
</dbReference>
<keyword evidence="2" id="KW-1185">Reference proteome</keyword>
<sequence>MICTRVSAVEDDEEEEEEEYPKINDYCFSVDISGDKLFPEKRKLEGTPRQKNRQDQGSRKKPTTSNIPSSGCKAKRHAKEAKVEKDDMPTRTSTLPDQKVISILINGGSSINIIQLEALKSMNVPEAQIVSKSLVLVGFNGEAKSTIGEIKLPVYIEGEKARDVLEAKEQDVKEVSLDPANPDTKVLIGSNIPGDVEQELLDFLKGRMSTFTWKHEDMAEFERLLKSGMIGEVKFPRWLANVVVVQKKNGKWRVCVDYIDLNEAFPKDLFPLPHIDSMVDATTGHEMLTFIDASSGFPQIQMEPSDQEDTAFMTPTCIYCYTAMPFGLKNAGATYQRSSERCKEFYDILKKNKNFEWDEKHKEAFQALKKYLSSAPLLVKPEDNEPLSLYLAVSRNDVSAVLGKDHEGQQYPVYYVSKSLLDAETRTTIKSQALADFVGGFSNDIQHEADMEVQQLEETQEKRTLFTDGASNVPTEENDEADALANLR</sequence>
<name>A0ACB9IUZ1_9ASTR</name>
<comment type="caution">
    <text evidence="1">The sequence shown here is derived from an EMBL/GenBank/DDBJ whole genome shotgun (WGS) entry which is preliminary data.</text>
</comment>